<sequence>AEVAEWLGLVHFMDAMMLMTVAEYVEPTSDENVTVTDTEFSNVSVRLYLPRKAPEGLRRAVVFFHGGGWCLGQAGMKPYDHLARWTSNRLNAVVVSVDYRLAPRYRFPVQFEDAYSVTKFFLQSSVLSRYGVDPARVCVAGDSAGGNLAAAVAQQLLEDPEVKTKLKAQALIYPALQTLDLDLPSYRDNAEKPILPKWLMVRFWSEYFTSDPALREAMASNGHVPPESGHLFQLVNWSSLLPEEMKRGHAYAGPRAGGAELARRFPGFLDARAAPLLVPDTRLRRLPRTYVLTCQHDVLRDDGLMYVGRLRAAGVPVTHHHAWDAFHGSVLFVSGFAELAVGHRLSNNYIEWLDDNL</sequence>
<feature type="non-terminal residue" evidence="7">
    <location>
        <position position="1"/>
    </location>
</feature>
<dbReference type="InterPro" id="IPR050300">
    <property type="entry name" value="GDXG_lipolytic_enzyme"/>
</dbReference>
<dbReference type="GO" id="GO:0016020">
    <property type="term" value="C:membrane"/>
    <property type="evidence" value="ECO:0007669"/>
    <property type="project" value="InterPro"/>
</dbReference>
<organism evidence="7 8">
    <name type="scientific">Pampusana beccarii</name>
    <name type="common">Western bronze ground-dove</name>
    <dbReference type="NCBI Taxonomy" id="2953425"/>
    <lineage>
        <taxon>Eukaryota</taxon>
        <taxon>Metazoa</taxon>
        <taxon>Chordata</taxon>
        <taxon>Craniata</taxon>
        <taxon>Vertebrata</taxon>
        <taxon>Euteleostomi</taxon>
        <taxon>Archelosauria</taxon>
        <taxon>Archosauria</taxon>
        <taxon>Dinosauria</taxon>
        <taxon>Saurischia</taxon>
        <taxon>Theropoda</taxon>
        <taxon>Coelurosauria</taxon>
        <taxon>Aves</taxon>
        <taxon>Neognathae</taxon>
        <taxon>Neoaves</taxon>
        <taxon>Columbimorphae</taxon>
        <taxon>Columbiformes</taxon>
        <taxon>Columbidae</taxon>
        <taxon>Pampusana</taxon>
    </lineage>
</organism>
<dbReference type="Pfam" id="PF07859">
    <property type="entry name" value="Abhydrolase_3"/>
    <property type="match status" value="2"/>
</dbReference>
<evidence type="ECO:0000256" key="5">
    <source>
        <dbReference type="PROSITE-ProRule" id="PRU10038"/>
    </source>
</evidence>
<comment type="caution">
    <text evidence="7">The sequence shown here is derived from an EMBL/GenBank/DDBJ whole genome shotgun (WGS) entry which is preliminary data.</text>
</comment>
<dbReference type="InterPro" id="IPR017157">
    <property type="entry name" value="Arylacetamide_deacetylase"/>
</dbReference>
<gene>
    <name evidence="7" type="primary">Aadac</name>
    <name evidence="7" type="ORF">ALOBEC_R04016</name>
</gene>
<feature type="domain" description="Alpha/beta hydrolase fold-3" evidence="6">
    <location>
        <begin position="270"/>
        <end position="329"/>
    </location>
</feature>
<feature type="non-terminal residue" evidence="7">
    <location>
        <position position="357"/>
    </location>
</feature>
<keyword evidence="2" id="KW-0378">Hydrolase</keyword>
<dbReference type="PROSITE" id="PS01174">
    <property type="entry name" value="LIPASE_GDXG_SER"/>
    <property type="match status" value="1"/>
</dbReference>
<dbReference type="AlphaFoldDB" id="A0A7L4G7C0"/>
<feature type="active site" evidence="4">
    <location>
        <position position="297"/>
    </location>
</feature>
<dbReference type="InterPro" id="IPR029058">
    <property type="entry name" value="AB_hydrolase_fold"/>
</dbReference>
<dbReference type="Proteomes" id="UP000541332">
    <property type="component" value="Unassembled WGS sequence"/>
</dbReference>
<dbReference type="PANTHER" id="PTHR48081:SF28">
    <property type="entry name" value="ALPHA_BETA HYDROLASE FOLD-3 DOMAIN-CONTAINING PROTEIN"/>
    <property type="match status" value="1"/>
</dbReference>
<reference evidence="7 8" key="1">
    <citation type="submission" date="2020-02" db="EMBL/GenBank/DDBJ databases">
        <title>Bird 10,000 Genomes (B10K) Project - Family phase.</title>
        <authorList>
            <person name="Zhang G."/>
        </authorList>
    </citation>
    <scope>NUCLEOTIDE SEQUENCE [LARGE SCALE GENOMIC DNA]</scope>
    <source>
        <strain evidence="7">B10K-DU-006-06</strain>
    </source>
</reference>
<evidence type="ECO:0000259" key="6">
    <source>
        <dbReference type="Pfam" id="PF07859"/>
    </source>
</evidence>
<protein>
    <submittedName>
        <fullName evidence="7">AAAD deacetylase</fullName>
    </submittedName>
</protein>
<dbReference type="PANTHER" id="PTHR48081">
    <property type="entry name" value="AB HYDROLASE SUPERFAMILY PROTEIN C4A8.06C"/>
    <property type="match status" value="1"/>
</dbReference>
<dbReference type="OrthoDB" id="408631at2759"/>
<evidence type="ECO:0000256" key="2">
    <source>
        <dbReference type="ARBA" id="ARBA00022801"/>
    </source>
</evidence>
<evidence type="ECO:0000256" key="4">
    <source>
        <dbReference type="PIRSR" id="PIRSR037251-1"/>
    </source>
</evidence>
<dbReference type="EMBL" id="VWYH01010445">
    <property type="protein sequence ID" value="NXW94553.1"/>
    <property type="molecule type" value="Genomic_DNA"/>
</dbReference>
<dbReference type="PIRSF" id="PIRSF037251">
    <property type="entry name" value="Arylacetamide_deacetylase"/>
    <property type="match status" value="1"/>
</dbReference>
<dbReference type="InterPro" id="IPR013094">
    <property type="entry name" value="AB_hydrolase_3"/>
</dbReference>
<feature type="active site" evidence="4 5">
    <location>
        <position position="143"/>
    </location>
</feature>
<dbReference type="InterPro" id="IPR033140">
    <property type="entry name" value="Lipase_GDXG_put_SER_AS"/>
</dbReference>
<evidence type="ECO:0000313" key="8">
    <source>
        <dbReference type="Proteomes" id="UP000541332"/>
    </source>
</evidence>
<dbReference type="GO" id="GO:0052689">
    <property type="term" value="F:carboxylic ester hydrolase activity"/>
    <property type="evidence" value="ECO:0007669"/>
    <property type="project" value="InterPro"/>
</dbReference>
<feature type="domain" description="Alpha/beta hydrolase fold-3" evidence="6">
    <location>
        <begin position="61"/>
        <end position="220"/>
    </location>
</feature>
<evidence type="ECO:0000313" key="7">
    <source>
        <dbReference type="EMBL" id="NXW94553.1"/>
    </source>
</evidence>
<feature type="active site" evidence="4">
    <location>
        <position position="327"/>
    </location>
</feature>
<keyword evidence="8" id="KW-1185">Reference proteome</keyword>
<keyword evidence="3" id="KW-1015">Disulfide bond</keyword>
<dbReference type="Gene3D" id="3.40.50.1820">
    <property type="entry name" value="alpha/beta hydrolase"/>
    <property type="match status" value="1"/>
</dbReference>
<dbReference type="SUPFAM" id="SSF53474">
    <property type="entry name" value="alpha/beta-Hydrolases"/>
    <property type="match status" value="1"/>
</dbReference>
<accession>A0A7L4G7C0</accession>
<name>A0A7L4G7C0_9COLU</name>
<comment type="similarity">
    <text evidence="1">Belongs to the 'GDXG' lipolytic enzyme family.</text>
</comment>
<evidence type="ECO:0000256" key="3">
    <source>
        <dbReference type="ARBA" id="ARBA00023157"/>
    </source>
</evidence>
<evidence type="ECO:0000256" key="1">
    <source>
        <dbReference type="ARBA" id="ARBA00010515"/>
    </source>
</evidence>
<proteinExistence type="inferred from homology"/>